<organism evidence="3 4">
    <name type="scientific">Elysia chlorotica</name>
    <name type="common">Eastern emerald elysia</name>
    <name type="synonym">Sea slug</name>
    <dbReference type="NCBI Taxonomy" id="188477"/>
    <lineage>
        <taxon>Eukaryota</taxon>
        <taxon>Metazoa</taxon>
        <taxon>Spiralia</taxon>
        <taxon>Lophotrochozoa</taxon>
        <taxon>Mollusca</taxon>
        <taxon>Gastropoda</taxon>
        <taxon>Heterobranchia</taxon>
        <taxon>Euthyneura</taxon>
        <taxon>Panpulmonata</taxon>
        <taxon>Sacoglossa</taxon>
        <taxon>Placobranchoidea</taxon>
        <taxon>Plakobranchidae</taxon>
        <taxon>Elysia</taxon>
    </lineage>
</organism>
<feature type="signal peptide" evidence="1">
    <location>
        <begin position="1"/>
        <end position="21"/>
    </location>
</feature>
<feature type="chain" id="PRO_5019134334" description="Apple domain-containing protein" evidence="1">
    <location>
        <begin position="22"/>
        <end position="1094"/>
    </location>
</feature>
<dbReference type="PANTHER" id="PTHR36902">
    <property type="entry name" value="ENRICHED IN SURFACE-LABELED PROTEOME PROTEIN 9"/>
    <property type="match status" value="1"/>
</dbReference>
<name>A0A433U408_ELYCH</name>
<protein>
    <recommendedName>
        <fullName evidence="2">Apple domain-containing protein</fullName>
    </recommendedName>
</protein>
<dbReference type="EMBL" id="RQTK01000079">
    <property type="protein sequence ID" value="RUS88567.1"/>
    <property type="molecule type" value="Genomic_DNA"/>
</dbReference>
<proteinExistence type="predicted"/>
<dbReference type="OrthoDB" id="5983572at2759"/>
<evidence type="ECO:0000313" key="3">
    <source>
        <dbReference type="EMBL" id="RUS88567.1"/>
    </source>
</evidence>
<comment type="caution">
    <text evidence="3">The sequence shown here is derived from an EMBL/GenBank/DDBJ whole genome shotgun (WGS) entry which is preliminary data.</text>
</comment>
<gene>
    <name evidence="3" type="ORF">EGW08_003667</name>
</gene>
<evidence type="ECO:0000256" key="1">
    <source>
        <dbReference type="SAM" id="SignalP"/>
    </source>
</evidence>
<accession>A0A433U408</accession>
<dbReference type="Pfam" id="PF25898">
    <property type="entry name" value="LolA_2nd_metazoa"/>
    <property type="match status" value="2"/>
</dbReference>
<sequence>MTARQEWVPLFLSLAFIAVGADDFQCVDTAPSTAAGPVPHMPTVTKDSDSYQATVEVNILDKNYSYVIDEFLDYEGNRALMRVQKRGLQSSYIFSYDTDELFTISDNMCSVSNISDSQFGFVFGDGSQTTGDRRHVFGSGAVLRFAADKHDIYNGTGLVRGVPANVYSTCIDWQGVVGKARATYYFSQPNWNTSAPRQELPLRIEVEGLSSSSAFGRPTTAQTAQPRYFHHIYDFINYLPYIADDPSIFLTPPNVICKNRVVTKPFPQLGKFFSFRFEELDPLSGTIEHRRLWYDQEAKMVRIDYSFDPPGSAQYTNGITSIGDFNTGIEYTIDHIKGCSVAPQKAKDVGVNAKQKTLDGTQFFTVDITDPNTFFYMNQNYTYVGQRTVRNILCDVFIAAVSNFTVEGSQTTATFEYHFLASNWHDVPIDASDMVTGIYPVQLVINAPERYWTKVFNYFDFTDTRPLPSDFDVSSCFDNSQRVEIQLTFPGSIDANDWDNAELKSRVHYQLAESMHVNPVRVAGVRISRDYQNIFVKAWLLSTVNAAEFEKLSNQTVQKVGDASYTGIQSLSECADSCVNHQDFQCNGFLFCAKDNSCRLSKLGVVEGDITGGGLCDAYSRATSGPAISQPSLTEAFNTLTTAIQQKQVQVTLTDAQGFEPPPFIAITVQITSGALSKEKPMPNLPQKFFYRVESVLPSFTTVVMTYVWYDRPLQLFRVDTRYQSQFEVTTIHDFNTGVAYTINQVTKDCTVSSIGKDGYDAAKPSGTNGSHVDTLSLKNALDLLFIDGSYKYIGQSTERGIPCDVFEARKTDYQDRLSTSNQTNQITIFKYYFQTDNWKYYSAEATDVTKSQMVRLDIEDRTTHSFRTYSIFDFNDEHYAYSFYDTSVCFEADQRKSFAIVFKDQSFHPTLDDYSATFLNSALLEMSEQTLISPARFQGASVTYDDSSVYLLVTALGTPPPLALFYKLGAVAQNTSAHQEMALFVDDCAAACVQTKTFICYSFDFCNADSDNPSCILSGYRLSASTSPQGASNPTVSSLTCTRYIRSENVTAPRLSSDRIFQILTDVVYDGMFQVSISPPNVQVKLRTTMTWK</sequence>
<keyword evidence="1" id="KW-0732">Signal</keyword>
<dbReference type="PANTHER" id="PTHR36902:SF1">
    <property type="entry name" value="ENRICHED IN SURFACE-LABELED PROTEOME PROTEIN 9"/>
    <property type="match status" value="1"/>
</dbReference>
<dbReference type="InterPro" id="IPR003609">
    <property type="entry name" value="Pan_app"/>
</dbReference>
<reference evidence="3 4" key="1">
    <citation type="submission" date="2019-01" db="EMBL/GenBank/DDBJ databases">
        <title>A draft genome assembly of the solar-powered sea slug Elysia chlorotica.</title>
        <authorList>
            <person name="Cai H."/>
            <person name="Li Q."/>
            <person name="Fang X."/>
            <person name="Li J."/>
            <person name="Curtis N.E."/>
            <person name="Altenburger A."/>
            <person name="Shibata T."/>
            <person name="Feng M."/>
            <person name="Maeda T."/>
            <person name="Schwartz J.A."/>
            <person name="Shigenobu S."/>
            <person name="Lundholm N."/>
            <person name="Nishiyama T."/>
            <person name="Yang H."/>
            <person name="Hasebe M."/>
            <person name="Li S."/>
            <person name="Pierce S.K."/>
            <person name="Wang J."/>
        </authorList>
    </citation>
    <scope>NUCLEOTIDE SEQUENCE [LARGE SCALE GENOMIC DNA]</scope>
    <source>
        <strain evidence="3">EC2010</strain>
        <tissue evidence="3">Whole organism of an adult</tissue>
    </source>
</reference>
<dbReference type="PROSITE" id="PS50948">
    <property type="entry name" value="PAN"/>
    <property type="match status" value="1"/>
</dbReference>
<keyword evidence="4" id="KW-1185">Reference proteome</keyword>
<evidence type="ECO:0000259" key="2">
    <source>
        <dbReference type="PROSITE" id="PS50948"/>
    </source>
</evidence>
<dbReference type="Pfam" id="PF00024">
    <property type="entry name" value="PAN_1"/>
    <property type="match status" value="1"/>
</dbReference>
<feature type="domain" description="Apple" evidence="2">
    <location>
        <begin position="544"/>
        <end position="623"/>
    </location>
</feature>
<dbReference type="Proteomes" id="UP000271974">
    <property type="component" value="Unassembled WGS sequence"/>
</dbReference>
<dbReference type="Gene3D" id="3.50.4.10">
    <property type="entry name" value="Hepatocyte Growth Factor"/>
    <property type="match status" value="2"/>
</dbReference>
<dbReference type="InterPro" id="IPR058831">
    <property type="entry name" value="LolA-like_dom_2nd"/>
</dbReference>
<dbReference type="SUPFAM" id="SSF57414">
    <property type="entry name" value="Hairpin loop containing domain-like"/>
    <property type="match status" value="1"/>
</dbReference>
<evidence type="ECO:0000313" key="4">
    <source>
        <dbReference type="Proteomes" id="UP000271974"/>
    </source>
</evidence>
<dbReference type="AlphaFoldDB" id="A0A433U408"/>